<feature type="compositionally biased region" description="Low complexity" evidence="1">
    <location>
        <begin position="42"/>
        <end position="53"/>
    </location>
</feature>
<sequence length="76" mass="8142">MPDARRAAGPGKPLRERIATVNEREEIEETLADADEVERSVRAASRARPSPRVSNEDLPAASGGASEGDERSSPSR</sequence>
<dbReference type="EMBL" id="CP110257">
    <property type="protein sequence ID" value="UZD55779.1"/>
    <property type="molecule type" value="Genomic_DNA"/>
</dbReference>
<dbReference type="RefSeq" id="WP_264893533.1">
    <property type="nucleotide sequence ID" value="NZ_CP110257.1"/>
</dbReference>
<gene>
    <name evidence="2" type="ORF">OMP39_04145</name>
</gene>
<reference evidence="2" key="1">
    <citation type="submission" date="2022-10" db="EMBL/GenBank/DDBJ databases">
        <title>Complete genome sequence of Schlegelella aquatica LMG 23380.</title>
        <authorList>
            <person name="Musilova J."/>
            <person name="Kourilova X."/>
            <person name="Bezdicek M."/>
            <person name="Hermankova K."/>
            <person name="Obruca S."/>
            <person name="Sedlar K."/>
        </authorList>
    </citation>
    <scope>NUCLEOTIDE SEQUENCE</scope>
    <source>
        <strain evidence="2">LMG 23380</strain>
    </source>
</reference>
<accession>A0ABY6MUW0</accession>
<feature type="region of interest" description="Disordered" evidence="1">
    <location>
        <begin position="1"/>
        <end position="76"/>
    </location>
</feature>
<keyword evidence="3" id="KW-1185">Reference proteome</keyword>
<evidence type="ECO:0000256" key="1">
    <source>
        <dbReference type="SAM" id="MobiDB-lite"/>
    </source>
</evidence>
<protein>
    <submittedName>
        <fullName evidence="2">Uncharacterized protein</fullName>
    </submittedName>
</protein>
<evidence type="ECO:0000313" key="3">
    <source>
        <dbReference type="Proteomes" id="UP001163266"/>
    </source>
</evidence>
<proteinExistence type="predicted"/>
<evidence type="ECO:0000313" key="2">
    <source>
        <dbReference type="EMBL" id="UZD55779.1"/>
    </source>
</evidence>
<feature type="compositionally biased region" description="Acidic residues" evidence="1">
    <location>
        <begin position="25"/>
        <end position="36"/>
    </location>
</feature>
<name>A0ABY6MUW0_9BURK</name>
<feature type="compositionally biased region" description="Basic and acidic residues" evidence="1">
    <location>
        <begin position="13"/>
        <end position="24"/>
    </location>
</feature>
<organism evidence="2 3">
    <name type="scientific">Caldimonas aquatica</name>
    <dbReference type="NCBI Taxonomy" id="376175"/>
    <lineage>
        <taxon>Bacteria</taxon>
        <taxon>Pseudomonadati</taxon>
        <taxon>Pseudomonadota</taxon>
        <taxon>Betaproteobacteria</taxon>
        <taxon>Burkholderiales</taxon>
        <taxon>Sphaerotilaceae</taxon>
        <taxon>Caldimonas</taxon>
    </lineage>
</organism>
<dbReference type="Proteomes" id="UP001163266">
    <property type="component" value="Chromosome"/>
</dbReference>